<evidence type="ECO:0000256" key="1">
    <source>
        <dbReference type="SAM" id="MobiDB-lite"/>
    </source>
</evidence>
<sequence length="339" mass="36376">MIPNRERRSASPPLAARRTRASQRRASAQRILERRASVQRLYARRNLNQQTASAHRTNAQRNSARRLNAQRYSARHLSSLQRTRRALSANQASRISDAPSNLDQSFTSGSTAIAISTGANMTPASAMVASAHTPLNPPPLPATPPPSVPVQARIAPTQLRLTGAHVLPVLHSRSRPLVRTIIRWRNPQNHDSSSSPTSVEPASTLLTADTAFARPGSTPFRSLMRPLPNRSAAPPAETRRINSNNSPLTTITSRLGTGSDTSFNTSESDTDTAHSVSGTLQTPPAIIGSMPSSGIRTANLDSRQNRTRVAIDSANILNPLSSSETSETGSTQVSTSSTQ</sequence>
<feature type="region of interest" description="Disordered" evidence="1">
    <location>
        <begin position="311"/>
        <end position="339"/>
    </location>
</feature>
<reference evidence="3" key="1">
    <citation type="submission" date="2017-02" db="UniProtKB">
        <authorList>
            <consortium name="WormBaseParasite"/>
        </authorList>
    </citation>
    <scope>IDENTIFICATION</scope>
</reference>
<feature type="region of interest" description="Disordered" evidence="1">
    <location>
        <begin position="1"/>
        <end position="29"/>
    </location>
</feature>
<feature type="compositionally biased region" description="Polar residues" evidence="1">
    <location>
        <begin position="46"/>
        <end position="62"/>
    </location>
</feature>
<accession>A0A0M3I0E8</accession>
<protein>
    <submittedName>
        <fullName evidence="3">Flocculation protein FLO11-like</fullName>
    </submittedName>
</protein>
<evidence type="ECO:0000313" key="2">
    <source>
        <dbReference type="Proteomes" id="UP000036681"/>
    </source>
</evidence>
<feature type="region of interest" description="Disordered" evidence="1">
    <location>
        <begin position="46"/>
        <end position="103"/>
    </location>
</feature>
<feature type="compositionally biased region" description="Polar residues" evidence="1">
    <location>
        <begin position="241"/>
        <end position="282"/>
    </location>
</feature>
<feature type="region of interest" description="Disordered" evidence="1">
    <location>
        <begin position="217"/>
        <end position="294"/>
    </location>
</feature>
<dbReference type="AlphaFoldDB" id="A0A0M3I0E8"/>
<feature type="compositionally biased region" description="Low complexity" evidence="1">
    <location>
        <begin position="321"/>
        <end position="339"/>
    </location>
</feature>
<proteinExistence type="predicted"/>
<dbReference type="WBParaSite" id="ALUE_0000958601-mRNA-1">
    <property type="protein sequence ID" value="ALUE_0000958601-mRNA-1"/>
    <property type="gene ID" value="ALUE_0000958601"/>
</dbReference>
<keyword evidence="2" id="KW-1185">Reference proteome</keyword>
<evidence type="ECO:0000313" key="3">
    <source>
        <dbReference type="WBParaSite" id="ALUE_0000958601-mRNA-1"/>
    </source>
</evidence>
<name>A0A0M3I0E8_ASCLU</name>
<organism evidence="2 3">
    <name type="scientific">Ascaris lumbricoides</name>
    <name type="common">Giant roundworm</name>
    <dbReference type="NCBI Taxonomy" id="6252"/>
    <lineage>
        <taxon>Eukaryota</taxon>
        <taxon>Metazoa</taxon>
        <taxon>Ecdysozoa</taxon>
        <taxon>Nematoda</taxon>
        <taxon>Chromadorea</taxon>
        <taxon>Rhabditida</taxon>
        <taxon>Spirurina</taxon>
        <taxon>Ascaridomorpha</taxon>
        <taxon>Ascaridoidea</taxon>
        <taxon>Ascarididae</taxon>
        <taxon>Ascaris</taxon>
    </lineage>
</organism>
<feature type="compositionally biased region" description="Polar residues" evidence="1">
    <location>
        <begin position="88"/>
        <end position="103"/>
    </location>
</feature>
<dbReference type="Proteomes" id="UP000036681">
    <property type="component" value="Unplaced"/>
</dbReference>